<dbReference type="EMBL" id="BLAJ01000026">
    <property type="protein sequence ID" value="GES53718.1"/>
    <property type="molecule type" value="Genomic_DNA"/>
</dbReference>
<reference evidence="2 3" key="1">
    <citation type="journal article" date="2020" name="Genome Biol. Evol.">
        <title>Rhizobium dioscoreae sp. nov., a plant growth-promoting bacterium isolated from yam (Dioscorea species).</title>
        <authorList>
            <person name="Ouyabe M."/>
            <person name="Tanaka N."/>
            <person name="Shiwa Y."/>
            <person name="Fujita N."/>
            <person name="Kikuno H."/>
            <person name="Babil P."/>
            <person name="Shiwachi H."/>
        </authorList>
    </citation>
    <scope>NUCLEOTIDE SEQUENCE [LARGE SCALE GENOMIC DNA]</scope>
    <source>
        <strain evidence="2 3">S-93</strain>
    </source>
</reference>
<comment type="caution">
    <text evidence="2">The sequence shown here is derived from an EMBL/GenBank/DDBJ whole genome shotgun (WGS) entry which is preliminary data.</text>
</comment>
<gene>
    <name evidence="2" type="ORF">RsS93_63320</name>
</gene>
<dbReference type="Gene3D" id="2.40.10.220">
    <property type="entry name" value="predicted glycosyltransferase like domains"/>
    <property type="match status" value="1"/>
</dbReference>
<dbReference type="SUPFAM" id="SSF141371">
    <property type="entry name" value="PilZ domain-like"/>
    <property type="match status" value="1"/>
</dbReference>
<protein>
    <recommendedName>
        <fullName evidence="1">PilZ domain-containing protein</fullName>
    </recommendedName>
</protein>
<accession>A0ABQ0ZDY5</accession>
<dbReference type="RefSeq" id="WP_152095025.1">
    <property type="nucleotide sequence ID" value="NZ_BLAI01000013.1"/>
</dbReference>
<organism evidence="2 3">
    <name type="scientific">Rhizobium dioscoreae</name>
    <dbReference type="NCBI Taxonomy" id="2653122"/>
    <lineage>
        <taxon>Bacteria</taxon>
        <taxon>Pseudomonadati</taxon>
        <taxon>Pseudomonadota</taxon>
        <taxon>Alphaproteobacteria</taxon>
        <taxon>Hyphomicrobiales</taxon>
        <taxon>Rhizobiaceae</taxon>
        <taxon>Rhizobium/Agrobacterium group</taxon>
        <taxon>Rhizobium</taxon>
    </lineage>
</organism>
<evidence type="ECO:0000313" key="3">
    <source>
        <dbReference type="Proteomes" id="UP000390335"/>
    </source>
</evidence>
<evidence type="ECO:0000313" key="2">
    <source>
        <dbReference type="EMBL" id="GES53718.1"/>
    </source>
</evidence>
<dbReference type="InterPro" id="IPR009875">
    <property type="entry name" value="PilZ_domain"/>
</dbReference>
<proteinExistence type="predicted"/>
<dbReference type="Proteomes" id="UP000390335">
    <property type="component" value="Unassembled WGS sequence"/>
</dbReference>
<dbReference type="Pfam" id="PF07238">
    <property type="entry name" value="PilZ"/>
    <property type="match status" value="1"/>
</dbReference>
<evidence type="ECO:0000259" key="1">
    <source>
        <dbReference type="Pfam" id="PF07238"/>
    </source>
</evidence>
<sequence length="91" mass="10016">MSGSDGEPMSERRKFARTRALKGARIFYGNGSLTRDCAVRNLSTNGAKLVMPSTAGIPDSFELAFEDDTRKNCAVRWRKLTDIGIEFVGEA</sequence>
<keyword evidence="3" id="KW-1185">Reference proteome</keyword>
<feature type="domain" description="PilZ" evidence="1">
    <location>
        <begin position="11"/>
        <end position="87"/>
    </location>
</feature>
<name>A0ABQ0ZDY5_9HYPH</name>